<dbReference type="InterPro" id="IPR050367">
    <property type="entry name" value="APC_superfamily"/>
</dbReference>
<sequence>MILYGLILSVITGVLPYNMIGSIKDPIVEVASKSMGKLGKLFISVAALLATASSANAAIITSSRINYAMGRDKILPNWFNYIHPKHITLSHSIVIT</sequence>
<gene>
    <name evidence="7" type="ORF">S12H4_11006</name>
</gene>
<evidence type="ECO:0000256" key="4">
    <source>
        <dbReference type="ARBA" id="ARBA00023136"/>
    </source>
</evidence>
<protein>
    <recommendedName>
        <fullName evidence="6">Amino acid permease/ SLC12A domain-containing protein</fullName>
    </recommendedName>
</protein>
<keyword evidence="4 5" id="KW-0472">Membrane</keyword>
<dbReference type="InterPro" id="IPR004841">
    <property type="entry name" value="AA-permease/SLC12A_dom"/>
</dbReference>
<accession>X1RV67</accession>
<dbReference type="PANTHER" id="PTHR42770:SF11">
    <property type="entry name" value="INNER MEMBRANE TRANSPORT PROTEIN YBAT"/>
    <property type="match status" value="1"/>
</dbReference>
<proteinExistence type="predicted"/>
<name>X1RV67_9ZZZZ</name>
<comment type="subcellular location">
    <subcellularLocation>
        <location evidence="1">Membrane</location>
        <topology evidence="1">Multi-pass membrane protein</topology>
    </subcellularLocation>
</comment>
<feature type="transmembrane region" description="Helical" evidence="5">
    <location>
        <begin position="40"/>
        <end position="61"/>
    </location>
</feature>
<evidence type="ECO:0000256" key="3">
    <source>
        <dbReference type="ARBA" id="ARBA00022989"/>
    </source>
</evidence>
<feature type="domain" description="Amino acid permease/ SLC12A" evidence="6">
    <location>
        <begin position="2"/>
        <end position="83"/>
    </location>
</feature>
<reference evidence="7" key="1">
    <citation type="journal article" date="2014" name="Front. Microbiol.">
        <title>High frequency of phylogenetically diverse reductive dehalogenase-homologous genes in deep subseafloor sedimentary metagenomes.</title>
        <authorList>
            <person name="Kawai M."/>
            <person name="Futagami T."/>
            <person name="Toyoda A."/>
            <person name="Takaki Y."/>
            <person name="Nishi S."/>
            <person name="Hori S."/>
            <person name="Arai W."/>
            <person name="Tsubouchi T."/>
            <person name="Morono Y."/>
            <person name="Uchiyama I."/>
            <person name="Ito T."/>
            <person name="Fujiyama A."/>
            <person name="Inagaki F."/>
            <person name="Takami H."/>
        </authorList>
    </citation>
    <scope>NUCLEOTIDE SEQUENCE</scope>
    <source>
        <strain evidence="7">Expedition CK06-06</strain>
    </source>
</reference>
<dbReference type="PANTHER" id="PTHR42770">
    <property type="entry name" value="AMINO ACID TRANSPORTER-RELATED"/>
    <property type="match status" value="1"/>
</dbReference>
<evidence type="ECO:0000313" key="7">
    <source>
        <dbReference type="EMBL" id="GAI67085.1"/>
    </source>
</evidence>
<dbReference type="Gene3D" id="1.20.1740.10">
    <property type="entry name" value="Amino acid/polyamine transporter I"/>
    <property type="match status" value="1"/>
</dbReference>
<comment type="caution">
    <text evidence="7">The sequence shown here is derived from an EMBL/GenBank/DDBJ whole genome shotgun (WGS) entry which is preliminary data.</text>
</comment>
<evidence type="ECO:0000259" key="6">
    <source>
        <dbReference type="Pfam" id="PF00324"/>
    </source>
</evidence>
<dbReference type="GO" id="GO:0016020">
    <property type="term" value="C:membrane"/>
    <property type="evidence" value="ECO:0007669"/>
    <property type="project" value="UniProtKB-SubCell"/>
</dbReference>
<dbReference type="Pfam" id="PF00324">
    <property type="entry name" value="AA_permease"/>
    <property type="match status" value="1"/>
</dbReference>
<dbReference type="GO" id="GO:0055085">
    <property type="term" value="P:transmembrane transport"/>
    <property type="evidence" value="ECO:0007669"/>
    <property type="project" value="InterPro"/>
</dbReference>
<keyword evidence="3 5" id="KW-1133">Transmembrane helix</keyword>
<evidence type="ECO:0000256" key="5">
    <source>
        <dbReference type="SAM" id="Phobius"/>
    </source>
</evidence>
<feature type="non-terminal residue" evidence="7">
    <location>
        <position position="96"/>
    </location>
</feature>
<evidence type="ECO:0000256" key="2">
    <source>
        <dbReference type="ARBA" id="ARBA00022692"/>
    </source>
</evidence>
<dbReference type="EMBL" id="BARW01004842">
    <property type="protein sequence ID" value="GAI67085.1"/>
    <property type="molecule type" value="Genomic_DNA"/>
</dbReference>
<organism evidence="7">
    <name type="scientific">marine sediment metagenome</name>
    <dbReference type="NCBI Taxonomy" id="412755"/>
    <lineage>
        <taxon>unclassified sequences</taxon>
        <taxon>metagenomes</taxon>
        <taxon>ecological metagenomes</taxon>
    </lineage>
</organism>
<keyword evidence="2 5" id="KW-0812">Transmembrane</keyword>
<evidence type="ECO:0000256" key="1">
    <source>
        <dbReference type="ARBA" id="ARBA00004141"/>
    </source>
</evidence>
<dbReference type="AlphaFoldDB" id="X1RV67"/>